<dbReference type="AlphaFoldDB" id="A0AA43H047"/>
<feature type="domain" description="Pyridoxamine 5'-phosphate oxidase Alr4036 family FMN-binding" evidence="1">
    <location>
        <begin position="4"/>
        <end position="96"/>
    </location>
</feature>
<dbReference type="GeneID" id="83684897"/>
<dbReference type="SUPFAM" id="SSF50475">
    <property type="entry name" value="FMN-binding split barrel"/>
    <property type="match status" value="1"/>
</dbReference>
<dbReference type="NCBIfam" id="TIGR04026">
    <property type="entry name" value="PPOX_FMN_cyano"/>
    <property type="match status" value="1"/>
</dbReference>
<dbReference type="RefSeq" id="WP_280651352.1">
    <property type="nucleotide sequence ID" value="NZ_JANQDL010000089.1"/>
</dbReference>
<dbReference type="PANTHER" id="PTHR28243">
    <property type="entry name" value="AGL049CP"/>
    <property type="match status" value="1"/>
</dbReference>
<protein>
    <submittedName>
        <fullName evidence="2">Pyridoxamine 5'-phosphate oxidase family protein</fullName>
    </submittedName>
</protein>
<dbReference type="InterPro" id="IPR024015">
    <property type="entry name" value="Pyridox_Oxase_FMN-dep_Alr4036"/>
</dbReference>
<accession>A0AA43H047</accession>
<evidence type="ECO:0000313" key="2">
    <source>
        <dbReference type="EMBL" id="MDH6064674.1"/>
    </source>
</evidence>
<gene>
    <name evidence="2" type="ORF">NWP23_13065</name>
</gene>
<evidence type="ECO:0000313" key="3">
    <source>
        <dbReference type="Proteomes" id="UP001159370"/>
    </source>
</evidence>
<dbReference type="GO" id="GO:0010181">
    <property type="term" value="F:FMN binding"/>
    <property type="evidence" value="ECO:0007669"/>
    <property type="project" value="InterPro"/>
</dbReference>
<dbReference type="InterPro" id="IPR024624">
    <property type="entry name" value="Pyridox_Oxase_Alr4036_FMN-bd"/>
</dbReference>
<dbReference type="InterPro" id="IPR012349">
    <property type="entry name" value="Split_barrel_FMN-bd"/>
</dbReference>
<reference evidence="2 3" key="1">
    <citation type="journal article" date="2023" name="J. Phycol.">
        <title>Chrysosporum ovalisporum is synonymous with the true-branching cyanobacterium Umezakia natans (Nostocales/Aphanizomenonaceae).</title>
        <authorList>
            <person name="McGregor G.B."/>
            <person name="Sendall B.C."/>
            <person name="Niiyama Y."/>
            <person name="Tuji A."/>
            <person name="Willis A."/>
        </authorList>
    </citation>
    <scope>NUCLEOTIDE SEQUENCE [LARGE SCALE GENOMIC DNA]</scope>
    <source>
        <strain evidence="2 3">FSS-62</strain>
    </source>
</reference>
<dbReference type="PANTHER" id="PTHR28243:SF1">
    <property type="entry name" value="PYRIDOXAMINE 5'-PHOSPHATE OXIDASE ALR4036 FAMILY FMN-BINDING DOMAIN-CONTAINING PROTEIN"/>
    <property type="match status" value="1"/>
</dbReference>
<comment type="caution">
    <text evidence="2">The sequence shown here is derived from an EMBL/GenBank/DDBJ whole genome shotgun (WGS) entry which is preliminary data.</text>
</comment>
<dbReference type="Proteomes" id="UP001159370">
    <property type="component" value="Unassembled WGS sequence"/>
</dbReference>
<dbReference type="Gene3D" id="2.30.110.10">
    <property type="entry name" value="Electron Transport, Fmn-binding Protein, Chain A"/>
    <property type="match status" value="1"/>
</dbReference>
<sequence length="194" mass="22717">MSIAPWRSAIARALHLNRSLAYARYLQLATVQENYRPANRTVVFRGFLEDTNQLKFITDRRSHKVNQIQKQPWGEICWYFPKTREQFRLSGSLSVIGVNDSDCILQAARLKTWQELSDSARLQFAWPHPGQTRVEEGKAFEPSPPDFAKPVPNFCLVLLEPVEVDHLELRGEPQNRRIYRRDEQEVWSREEINP</sequence>
<name>A0AA43H047_9CYAN</name>
<dbReference type="EMBL" id="JANQDL010000089">
    <property type="protein sequence ID" value="MDH6064674.1"/>
    <property type="molecule type" value="Genomic_DNA"/>
</dbReference>
<dbReference type="Pfam" id="PF12766">
    <property type="entry name" value="Pyridox_oxase_2"/>
    <property type="match status" value="1"/>
</dbReference>
<organism evidence="2 3">
    <name type="scientific">Umezakia ovalisporum FSS-62</name>
    <dbReference type="NCBI Taxonomy" id="2971776"/>
    <lineage>
        <taxon>Bacteria</taxon>
        <taxon>Bacillati</taxon>
        <taxon>Cyanobacteriota</taxon>
        <taxon>Cyanophyceae</taxon>
        <taxon>Nostocales</taxon>
        <taxon>Nodulariaceae</taxon>
        <taxon>Umezakia</taxon>
    </lineage>
</organism>
<evidence type="ECO:0000259" key="1">
    <source>
        <dbReference type="Pfam" id="PF12766"/>
    </source>
</evidence>
<proteinExistence type="predicted"/>